<evidence type="ECO:0000313" key="9">
    <source>
        <dbReference type="Proteomes" id="UP000283063"/>
    </source>
</evidence>
<evidence type="ECO:0000256" key="4">
    <source>
        <dbReference type="ARBA" id="ARBA00022801"/>
    </source>
</evidence>
<evidence type="ECO:0000313" key="8">
    <source>
        <dbReference type="EMBL" id="AZV80042.1"/>
    </source>
</evidence>
<evidence type="ECO:0000256" key="5">
    <source>
        <dbReference type="ARBA" id="ARBA00022842"/>
    </source>
</evidence>
<name>A0A3T0N7V3_9RHOB</name>
<keyword evidence="5" id="KW-0460">Magnesium</keyword>
<dbReference type="NCBIfam" id="NF007980">
    <property type="entry name" value="PRK10707.1"/>
    <property type="match status" value="1"/>
</dbReference>
<accession>A0A3T0N7V3</accession>
<feature type="domain" description="Nudix hydrolase" evidence="7">
    <location>
        <begin position="51"/>
        <end position="187"/>
    </location>
</feature>
<keyword evidence="3" id="KW-0479">Metal-binding</keyword>
<dbReference type="PROSITE" id="PS51462">
    <property type="entry name" value="NUDIX"/>
    <property type="match status" value="1"/>
</dbReference>
<dbReference type="Gene3D" id="3.90.79.10">
    <property type="entry name" value="Nucleoside Triphosphate Pyrophosphohydrolase"/>
    <property type="match status" value="1"/>
</dbReference>
<protein>
    <submittedName>
        <fullName evidence="8">CoA pyrophosphatase</fullName>
    </submittedName>
</protein>
<dbReference type="CDD" id="cd03426">
    <property type="entry name" value="NUDIX_CoAse_Nudt7"/>
    <property type="match status" value="1"/>
</dbReference>
<dbReference type="PANTHER" id="PTHR12992">
    <property type="entry name" value="NUDIX HYDROLASE"/>
    <property type="match status" value="1"/>
</dbReference>
<dbReference type="GO" id="GO:0010945">
    <property type="term" value="F:coenzyme A diphosphatase activity"/>
    <property type="evidence" value="ECO:0007669"/>
    <property type="project" value="InterPro"/>
</dbReference>
<keyword evidence="9" id="KW-1185">Reference proteome</keyword>
<dbReference type="InterPro" id="IPR015797">
    <property type="entry name" value="NUDIX_hydrolase-like_dom_sf"/>
</dbReference>
<dbReference type="AlphaFoldDB" id="A0A3T0N7V3"/>
<dbReference type="OrthoDB" id="9802805at2"/>
<dbReference type="InterPro" id="IPR000086">
    <property type="entry name" value="NUDIX_hydrolase_dom"/>
</dbReference>
<evidence type="ECO:0000256" key="2">
    <source>
        <dbReference type="ARBA" id="ARBA00001946"/>
    </source>
</evidence>
<proteinExistence type="predicted"/>
<keyword evidence="4" id="KW-0378">Hydrolase</keyword>
<dbReference type="SUPFAM" id="SSF55811">
    <property type="entry name" value="Nudix"/>
    <property type="match status" value="1"/>
</dbReference>
<evidence type="ECO:0000256" key="1">
    <source>
        <dbReference type="ARBA" id="ARBA00001936"/>
    </source>
</evidence>
<evidence type="ECO:0000259" key="7">
    <source>
        <dbReference type="PROSITE" id="PS51462"/>
    </source>
</evidence>
<dbReference type="EMBL" id="CP033219">
    <property type="protein sequence ID" value="AZV80042.1"/>
    <property type="molecule type" value="Genomic_DNA"/>
</dbReference>
<evidence type="ECO:0000256" key="3">
    <source>
        <dbReference type="ARBA" id="ARBA00022723"/>
    </source>
</evidence>
<dbReference type="Pfam" id="PF00293">
    <property type="entry name" value="NUDIX"/>
    <property type="match status" value="1"/>
</dbReference>
<gene>
    <name evidence="8" type="ORF">EBB79_20550</name>
</gene>
<dbReference type="GO" id="GO:0046872">
    <property type="term" value="F:metal ion binding"/>
    <property type="evidence" value="ECO:0007669"/>
    <property type="project" value="UniProtKB-KW"/>
</dbReference>
<reference evidence="8 9" key="1">
    <citation type="submission" date="2018-10" db="EMBL/GenBank/DDBJ databases">
        <title>Parasedimentitalea marina sp. nov., a psychrophilic bacterium isolated from deep seawater of the New Britain Trench.</title>
        <authorList>
            <person name="Cao J."/>
        </authorList>
    </citation>
    <scope>NUCLEOTIDE SEQUENCE [LARGE SCALE GENOMIC DNA]</scope>
    <source>
        <strain evidence="8 9">W43</strain>
    </source>
</reference>
<dbReference type="PANTHER" id="PTHR12992:SF11">
    <property type="entry name" value="MITOCHONDRIAL COENZYME A DIPHOSPHATASE NUDT8"/>
    <property type="match status" value="1"/>
</dbReference>
<dbReference type="Proteomes" id="UP000283063">
    <property type="component" value="Chromosome"/>
</dbReference>
<keyword evidence="6" id="KW-0464">Manganese</keyword>
<sequence>MISTLKQLGLTRKTHRVSDLIEALRTALDQAGDGSSDFDLNPDFELPAGRKLRPAGVLVPISVIGEIPHVILTKRSSALKHHPGQIAFPGGKQDADDRDVTAAALREAWEEIGLPRDLPKVIGHLPDHETVTGFRVTPVVALLEQDFELRPEPGEVDEVFSVPLAHLLDLDSYVVESRHWRGVQRHYFTVPYGPYYIWGATARMLRGLAARMKR</sequence>
<comment type="cofactor">
    <cofactor evidence="1">
        <name>Mn(2+)</name>
        <dbReference type="ChEBI" id="CHEBI:29035"/>
    </cofactor>
</comment>
<evidence type="ECO:0000256" key="6">
    <source>
        <dbReference type="ARBA" id="ARBA00023211"/>
    </source>
</evidence>
<dbReference type="KEGG" id="sedi:EBB79_20550"/>
<comment type="cofactor">
    <cofactor evidence="2">
        <name>Mg(2+)</name>
        <dbReference type="ChEBI" id="CHEBI:18420"/>
    </cofactor>
</comment>
<organism evidence="8 9">
    <name type="scientific">Parasedimentitalea marina</name>
    <dbReference type="NCBI Taxonomy" id="2483033"/>
    <lineage>
        <taxon>Bacteria</taxon>
        <taxon>Pseudomonadati</taxon>
        <taxon>Pseudomonadota</taxon>
        <taxon>Alphaproteobacteria</taxon>
        <taxon>Rhodobacterales</taxon>
        <taxon>Paracoccaceae</taxon>
        <taxon>Parasedimentitalea</taxon>
    </lineage>
</organism>
<dbReference type="InterPro" id="IPR045121">
    <property type="entry name" value="CoAse"/>
</dbReference>